<dbReference type="AlphaFoldDB" id="A0A6I6N621"/>
<name>A0A6I6N621_9ACTN</name>
<accession>A0A6I6N621</accession>
<proteinExistence type="predicted"/>
<sequence length="82" mass="9128">MLRTTEDIVESLRDALAGVGVLLPSLRVDPVTGASDEPFALVDLGRCNVRTAERLTDVLKAMPVAEELRVKVRQVNRERRSR</sequence>
<gene>
    <name evidence="1" type="ORF">GQF42_20895</name>
</gene>
<evidence type="ECO:0000313" key="1">
    <source>
        <dbReference type="EMBL" id="QHA05430.1"/>
    </source>
</evidence>
<organism evidence="1 2">
    <name type="scientific">Streptomyces broussonetiae</name>
    <dbReference type="NCBI Taxonomy" id="2686304"/>
    <lineage>
        <taxon>Bacteria</taxon>
        <taxon>Bacillati</taxon>
        <taxon>Actinomycetota</taxon>
        <taxon>Actinomycetes</taxon>
        <taxon>Kitasatosporales</taxon>
        <taxon>Streptomycetaceae</taxon>
        <taxon>Streptomyces</taxon>
    </lineage>
</organism>
<dbReference type="KEGG" id="sbro:GQF42_20895"/>
<reference evidence="1 2" key="1">
    <citation type="submission" date="2019-12" db="EMBL/GenBank/DDBJ databases">
        <title>Streptomyces sp. strain T44 isolated from rhizosphere soil of Broussonetia papyrifera.</title>
        <authorList>
            <person name="Mo P."/>
        </authorList>
    </citation>
    <scope>NUCLEOTIDE SEQUENCE [LARGE SCALE GENOMIC DNA]</scope>
    <source>
        <strain evidence="1 2">T44</strain>
    </source>
</reference>
<dbReference type="Proteomes" id="UP000436138">
    <property type="component" value="Chromosome"/>
</dbReference>
<dbReference type="EMBL" id="CP047020">
    <property type="protein sequence ID" value="QHA05430.1"/>
    <property type="molecule type" value="Genomic_DNA"/>
</dbReference>
<keyword evidence="2" id="KW-1185">Reference proteome</keyword>
<evidence type="ECO:0000313" key="2">
    <source>
        <dbReference type="Proteomes" id="UP000436138"/>
    </source>
</evidence>
<protein>
    <submittedName>
        <fullName evidence="1">Uncharacterized protein</fullName>
    </submittedName>
</protein>